<accession>A0A087SJ13</accession>
<dbReference type="PANTHER" id="PTHR31451:SF39">
    <property type="entry name" value="MANNAN ENDO-1,4-BETA-MANNOSIDASE 1"/>
    <property type="match status" value="1"/>
</dbReference>
<evidence type="ECO:0000256" key="8">
    <source>
        <dbReference type="ARBA" id="ARBA00023295"/>
    </source>
</evidence>
<evidence type="ECO:0000256" key="5">
    <source>
        <dbReference type="ARBA" id="ARBA00022525"/>
    </source>
</evidence>
<feature type="domain" description="Glycoside hydrolase family 5" evidence="9">
    <location>
        <begin position="51"/>
        <end position="134"/>
    </location>
</feature>
<organism evidence="10 11">
    <name type="scientific">Auxenochlorella protothecoides</name>
    <name type="common">Green microalga</name>
    <name type="synonym">Chlorella protothecoides</name>
    <dbReference type="NCBI Taxonomy" id="3075"/>
    <lineage>
        <taxon>Eukaryota</taxon>
        <taxon>Viridiplantae</taxon>
        <taxon>Chlorophyta</taxon>
        <taxon>core chlorophytes</taxon>
        <taxon>Trebouxiophyceae</taxon>
        <taxon>Chlorellales</taxon>
        <taxon>Chlorellaceae</taxon>
        <taxon>Auxenochlorella</taxon>
    </lineage>
</organism>
<dbReference type="OrthoDB" id="406631at2759"/>
<evidence type="ECO:0000256" key="1">
    <source>
        <dbReference type="ARBA" id="ARBA00001678"/>
    </source>
</evidence>
<keyword evidence="7" id="KW-0378">Hydrolase</keyword>
<comment type="subcellular location">
    <subcellularLocation>
        <location evidence="2">Secreted</location>
    </subcellularLocation>
</comment>
<dbReference type="GeneID" id="23613950"/>
<keyword evidence="5" id="KW-0964">Secreted</keyword>
<dbReference type="InterPro" id="IPR017853">
    <property type="entry name" value="GH"/>
</dbReference>
<dbReference type="PANTHER" id="PTHR31451">
    <property type="match status" value="1"/>
</dbReference>
<gene>
    <name evidence="10" type="ORF">F751_2559</name>
</gene>
<dbReference type="KEGG" id="apro:F751_2559"/>
<dbReference type="GO" id="GO:0005576">
    <property type="term" value="C:extracellular region"/>
    <property type="evidence" value="ECO:0007669"/>
    <property type="project" value="UniProtKB-SubCell"/>
</dbReference>
<comment type="similarity">
    <text evidence="3">Belongs to the glycosyl hydrolase 5 (cellulase A) family.</text>
</comment>
<reference evidence="10 11" key="1">
    <citation type="journal article" date="2014" name="BMC Genomics">
        <title>Oil accumulation mechanisms of the oleaginous microalga Chlorella protothecoides revealed through its genome, transcriptomes, and proteomes.</title>
        <authorList>
            <person name="Gao C."/>
            <person name="Wang Y."/>
            <person name="Shen Y."/>
            <person name="Yan D."/>
            <person name="He X."/>
            <person name="Dai J."/>
            <person name="Wu Q."/>
        </authorList>
    </citation>
    <scope>NUCLEOTIDE SEQUENCE [LARGE SCALE GENOMIC DNA]</scope>
    <source>
        <strain evidence="10 11">0710</strain>
    </source>
</reference>
<dbReference type="STRING" id="3075.A0A087SJ13"/>
<dbReference type="RefSeq" id="XP_011398613.1">
    <property type="nucleotide sequence ID" value="XM_011400311.1"/>
</dbReference>
<evidence type="ECO:0000256" key="7">
    <source>
        <dbReference type="ARBA" id="ARBA00022801"/>
    </source>
</evidence>
<dbReference type="SUPFAM" id="SSF51445">
    <property type="entry name" value="(Trans)glycosidases"/>
    <property type="match status" value="1"/>
</dbReference>
<dbReference type="AlphaFoldDB" id="A0A087SJ13"/>
<keyword evidence="11" id="KW-1185">Reference proteome</keyword>
<dbReference type="InterPro" id="IPR045053">
    <property type="entry name" value="MAN-like"/>
</dbReference>
<evidence type="ECO:0000256" key="4">
    <source>
        <dbReference type="ARBA" id="ARBA00012706"/>
    </source>
</evidence>
<dbReference type="EMBL" id="KL662122">
    <property type="protein sequence ID" value="KFM25717.1"/>
    <property type="molecule type" value="Genomic_DNA"/>
</dbReference>
<keyword evidence="8" id="KW-0326">Glycosidase</keyword>
<evidence type="ECO:0000256" key="6">
    <source>
        <dbReference type="ARBA" id="ARBA00022729"/>
    </source>
</evidence>
<evidence type="ECO:0000256" key="3">
    <source>
        <dbReference type="ARBA" id="ARBA00005641"/>
    </source>
</evidence>
<dbReference type="EC" id="3.2.1.78" evidence="4"/>
<evidence type="ECO:0000259" key="9">
    <source>
        <dbReference type="Pfam" id="PF26410"/>
    </source>
</evidence>
<dbReference type="Proteomes" id="UP000028924">
    <property type="component" value="Unassembled WGS sequence"/>
</dbReference>
<protein>
    <recommendedName>
        <fullName evidence="4">mannan endo-1,4-beta-mannosidase</fullName>
        <ecNumber evidence="4">3.2.1.78</ecNumber>
    </recommendedName>
</protein>
<comment type="catalytic activity">
    <reaction evidence="1">
        <text>Random hydrolysis of (1-&gt;4)-beta-D-mannosidic linkages in mannans, galactomannans and glucomannans.</text>
        <dbReference type="EC" id="3.2.1.78"/>
    </reaction>
</comment>
<dbReference type="Gene3D" id="3.20.20.80">
    <property type="entry name" value="Glycosidases"/>
    <property type="match status" value="1"/>
</dbReference>
<proteinExistence type="inferred from homology"/>
<evidence type="ECO:0000256" key="2">
    <source>
        <dbReference type="ARBA" id="ARBA00004613"/>
    </source>
</evidence>
<dbReference type="InterPro" id="IPR001547">
    <property type="entry name" value="Glyco_hydro_5"/>
</dbReference>
<evidence type="ECO:0000313" key="10">
    <source>
        <dbReference type="EMBL" id="KFM25717.1"/>
    </source>
</evidence>
<dbReference type="GO" id="GO:0016985">
    <property type="term" value="F:mannan endo-1,4-beta-mannosidase activity"/>
    <property type="evidence" value="ECO:0007669"/>
    <property type="project" value="UniProtKB-EC"/>
</dbReference>
<name>A0A087SJ13_AUXPR</name>
<dbReference type="Pfam" id="PF26410">
    <property type="entry name" value="GH5_mannosidase"/>
    <property type="match status" value="1"/>
</dbReference>
<evidence type="ECO:0000313" key="11">
    <source>
        <dbReference type="Proteomes" id="UP000028924"/>
    </source>
</evidence>
<keyword evidence="6" id="KW-0732">Signal</keyword>
<sequence length="134" mass="15426">MGDFVKVSSDKTHLELHGQPFRIVGANSYHVQKEPTPEGTWYKPNIDPDGIDGLDWVVAEAGRLGIKLIMSLTNYWNDYGGMPQYARWATGKKDGRERDMQEEFLRNGKAQSMLKAYIQTLLNRENPYTKKLYK</sequence>